<dbReference type="EMBL" id="VSRR010009292">
    <property type="protein sequence ID" value="MPC50126.1"/>
    <property type="molecule type" value="Genomic_DNA"/>
</dbReference>
<dbReference type="AlphaFoldDB" id="A0A5B7FX19"/>
<sequence length="97" mass="10584">MKTLKSRAPYSESRFPSPVLTTSLTLSPSLPVSPPAFSSSQLLHFPPHSLLAHTPITPQQPPVFFLLLVSSSLPLPRPRLKPRPPQTHNSLGNDAKT</sequence>
<keyword evidence="3" id="KW-1185">Reference proteome</keyword>
<gene>
    <name evidence="2" type="ORF">E2C01_043948</name>
</gene>
<dbReference type="Proteomes" id="UP000324222">
    <property type="component" value="Unassembled WGS sequence"/>
</dbReference>
<name>A0A5B7FX19_PORTR</name>
<protein>
    <submittedName>
        <fullName evidence="2">Uncharacterized protein</fullName>
    </submittedName>
</protein>
<organism evidence="2 3">
    <name type="scientific">Portunus trituberculatus</name>
    <name type="common">Swimming crab</name>
    <name type="synonym">Neptunus trituberculatus</name>
    <dbReference type="NCBI Taxonomy" id="210409"/>
    <lineage>
        <taxon>Eukaryota</taxon>
        <taxon>Metazoa</taxon>
        <taxon>Ecdysozoa</taxon>
        <taxon>Arthropoda</taxon>
        <taxon>Crustacea</taxon>
        <taxon>Multicrustacea</taxon>
        <taxon>Malacostraca</taxon>
        <taxon>Eumalacostraca</taxon>
        <taxon>Eucarida</taxon>
        <taxon>Decapoda</taxon>
        <taxon>Pleocyemata</taxon>
        <taxon>Brachyura</taxon>
        <taxon>Eubrachyura</taxon>
        <taxon>Portunoidea</taxon>
        <taxon>Portunidae</taxon>
        <taxon>Portuninae</taxon>
        <taxon>Portunus</taxon>
    </lineage>
</organism>
<evidence type="ECO:0000256" key="1">
    <source>
        <dbReference type="SAM" id="MobiDB-lite"/>
    </source>
</evidence>
<evidence type="ECO:0000313" key="2">
    <source>
        <dbReference type="EMBL" id="MPC50126.1"/>
    </source>
</evidence>
<feature type="region of interest" description="Disordered" evidence="1">
    <location>
        <begin position="76"/>
        <end position="97"/>
    </location>
</feature>
<comment type="caution">
    <text evidence="2">The sequence shown here is derived from an EMBL/GenBank/DDBJ whole genome shotgun (WGS) entry which is preliminary data.</text>
</comment>
<accession>A0A5B7FX19</accession>
<reference evidence="2 3" key="1">
    <citation type="submission" date="2019-05" db="EMBL/GenBank/DDBJ databases">
        <title>Another draft genome of Portunus trituberculatus and its Hox gene families provides insights of decapod evolution.</title>
        <authorList>
            <person name="Jeong J.-H."/>
            <person name="Song I."/>
            <person name="Kim S."/>
            <person name="Choi T."/>
            <person name="Kim D."/>
            <person name="Ryu S."/>
            <person name="Kim W."/>
        </authorList>
    </citation>
    <scope>NUCLEOTIDE SEQUENCE [LARGE SCALE GENOMIC DNA]</scope>
    <source>
        <tissue evidence="2">Muscle</tissue>
    </source>
</reference>
<proteinExistence type="predicted"/>
<evidence type="ECO:0000313" key="3">
    <source>
        <dbReference type="Proteomes" id="UP000324222"/>
    </source>
</evidence>
<feature type="compositionally biased region" description="Polar residues" evidence="1">
    <location>
        <begin position="86"/>
        <end position="97"/>
    </location>
</feature>